<dbReference type="Gene3D" id="3.10.450.50">
    <property type="match status" value="1"/>
</dbReference>
<dbReference type="GO" id="GO:0016987">
    <property type="term" value="F:sigma factor activity"/>
    <property type="evidence" value="ECO:0007669"/>
    <property type="project" value="UniProtKB-KW"/>
</dbReference>
<evidence type="ECO:0000256" key="5">
    <source>
        <dbReference type="ARBA" id="ARBA00023163"/>
    </source>
</evidence>
<sequence length="341" mass="36796">MTVDPSTDTLVAAARRGDSAAFQELVAPHLRALHLHGYRMLGSYHDAEEALQETLLRAWRSFGGYEGRAPLRHWLYRITTTTCLKMINRRTRDPITNAADVAWLQPYPDANLDELADADADPAAIADRRESVALAFIAALQLLPGTQRAALILREVLGWPAQQVADLLDTSVPAVNSALQRARATVATANAAGTTRPGRPSSADERRVVEAFIRAWNDCDIPALAALLRDDVTLTMPPQTLRILGRAAVAEFFATVPADGHLDRITLVEVRANGHPALAAYLPDDTAGDPVGDCRGYGIMVLTLDGDRVAGITGFPDPTLFPAFGLPDREAAQRSAGRRVG</sequence>
<name>A0A8J3ZXP1_9ACTN</name>
<keyword evidence="3" id="KW-0805">Transcription regulation</keyword>
<evidence type="ECO:0000313" key="9">
    <source>
        <dbReference type="EMBL" id="GIJ70822.1"/>
    </source>
</evidence>
<evidence type="ECO:0000256" key="1">
    <source>
        <dbReference type="ARBA" id="ARBA00010641"/>
    </source>
</evidence>
<evidence type="ECO:0000259" key="7">
    <source>
        <dbReference type="Pfam" id="PF08281"/>
    </source>
</evidence>
<evidence type="ECO:0000256" key="4">
    <source>
        <dbReference type="ARBA" id="ARBA00023082"/>
    </source>
</evidence>
<comment type="similarity">
    <text evidence="1">Belongs to the sigma-70 factor family. ECF subfamily.</text>
</comment>
<accession>A0A8J3ZXP1</accession>
<evidence type="ECO:0000313" key="10">
    <source>
        <dbReference type="Proteomes" id="UP000635606"/>
    </source>
</evidence>
<dbReference type="GO" id="GO:0006352">
    <property type="term" value="P:DNA-templated transcription initiation"/>
    <property type="evidence" value="ECO:0007669"/>
    <property type="project" value="InterPro"/>
</dbReference>
<dbReference type="GO" id="GO:0000428">
    <property type="term" value="C:DNA-directed RNA polymerase complex"/>
    <property type="evidence" value="ECO:0007669"/>
    <property type="project" value="UniProtKB-KW"/>
</dbReference>
<protein>
    <submittedName>
        <fullName evidence="9">DNA-directed RNA polymerase sigma-70 factor</fullName>
    </submittedName>
</protein>
<dbReference type="SUPFAM" id="SSF88946">
    <property type="entry name" value="Sigma2 domain of RNA polymerase sigma factors"/>
    <property type="match status" value="1"/>
</dbReference>
<keyword evidence="9" id="KW-0240">DNA-directed RNA polymerase</keyword>
<evidence type="ECO:0000259" key="8">
    <source>
        <dbReference type="Pfam" id="PF12680"/>
    </source>
</evidence>
<dbReference type="NCBIfam" id="NF006089">
    <property type="entry name" value="PRK08241.1"/>
    <property type="match status" value="1"/>
</dbReference>
<comment type="subunit">
    <text evidence="2">Interacts transiently with the RNA polymerase catalytic core formed by RpoA, RpoB, RpoC and RpoZ (2 alpha, 1 beta, 1 beta' and 1 omega subunit) to form the RNA polymerase holoenzyme that can initiate transcription.</text>
</comment>
<feature type="domain" description="SnoaL-like" evidence="8">
    <location>
        <begin position="209"/>
        <end position="286"/>
    </location>
</feature>
<keyword evidence="10" id="KW-1185">Reference proteome</keyword>
<organism evidence="9 10">
    <name type="scientific">Virgisporangium ochraceum</name>
    <dbReference type="NCBI Taxonomy" id="65505"/>
    <lineage>
        <taxon>Bacteria</taxon>
        <taxon>Bacillati</taxon>
        <taxon>Actinomycetota</taxon>
        <taxon>Actinomycetes</taxon>
        <taxon>Micromonosporales</taxon>
        <taxon>Micromonosporaceae</taxon>
        <taxon>Virgisporangium</taxon>
    </lineage>
</organism>
<feature type="domain" description="RNA polymerase sigma factor 70 region 4 type 2" evidence="7">
    <location>
        <begin position="135"/>
        <end position="185"/>
    </location>
</feature>
<dbReference type="InterPro" id="IPR039425">
    <property type="entry name" value="RNA_pol_sigma-70-like"/>
</dbReference>
<dbReference type="PANTHER" id="PTHR43133:SF65">
    <property type="entry name" value="ECF RNA POLYMERASE SIGMA FACTOR SIGG"/>
    <property type="match status" value="1"/>
</dbReference>
<dbReference type="Gene3D" id="1.10.10.10">
    <property type="entry name" value="Winged helix-like DNA-binding domain superfamily/Winged helix DNA-binding domain"/>
    <property type="match status" value="1"/>
</dbReference>
<dbReference type="PANTHER" id="PTHR43133">
    <property type="entry name" value="RNA POLYMERASE ECF-TYPE SIGMA FACTO"/>
    <property type="match status" value="1"/>
</dbReference>
<evidence type="ECO:0000256" key="3">
    <source>
        <dbReference type="ARBA" id="ARBA00023015"/>
    </source>
</evidence>
<keyword evidence="5" id="KW-0804">Transcription</keyword>
<evidence type="ECO:0000259" key="6">
    <source>
        <dbReference type="Pfam" id="PF04542"/>
    </source>
</evidence>
<dbReference type="InterPro" id="IPR037401">
    <property type="entry name" value="SnoaL-like"/>
</dbReference>
<dbReference type="Pfam" id="PF04542">
    <property type="entry name" value="Sigma70_r2"/>
    <property type="match status" value="1"/>
</dbReference>
<dbReference type="SUPFAM" id="SSF88659">
    <property type="entry name" value="Sigma3 and sigma4 domains of RNA polymerase sigma factors"/>
    <property type="match status" value="1"/>
</dbReference>
<dbReference type="InterPro" id="IPR032710">
    <property type="entry name" value="NTF2-like_dom_sf"/>
</dbReference>
<dbReference type="RefSeq" id="WP_239160555.1">
    <property type="nucleotide sequence ID" value="NZ_BOPH01000082.1"/>
</dbReference>
<proteinExistence type="inferred from homology"/>
<dbReference type="NCBIfam" id="TIGR02960">
    <property type="entry name" value="SigX5"/>
    <property type="match status" value="1"/>
</dbReference>
<dbReference type="AlphaFoldDB" id="A0A8J3ZXP1"/>
<dbReference type="Gene3D" id="1.10.1740.10">
    <property type="match status" value="1"/>
</dbReference>
<dbReference type="InterPro" id="IPR036388">
    <property type="entry name" value="WH-like_DNA-bd_sf"/>
</dbReference>
<dbReference type="SUPFAM" id="SSF54427">
    <property type="entry name" value="NTF2-like"/>
    <property type="match status" value="1"/>
</dbReference>
<dbReference type="EMBL" id="BOPH01000082">
    <property type="protein sequence ID" value="GIJ70822.1"/>
    <property type="molecule type" value="Genomic_DNA"/>
</dbReference>
<comment type="caution">
    <text evidence="9">The sequence shown here is derived from an EMBL/GenBank/DDBJ whole genome shotgun (WGS) entry which is preliminary data.</text>
</comment>
<dbReference type="InterPro" id="IPR013324">
    <property type="entry name" value="RNA_pol_sigma_r3/r4-like"/>
</dbReference>
<dbReference type="GO" id="GO:0003677">
    <property type="term" value="F:DNA binding"/>
    <property type="evidence" value="ECO:0007669"/>
    <property type="project" value="InterPro"/>
</dbReference>
<evidence type="ECO:0000256" key="2">
    <source>
        <dbReference type="ARBA" id="ARBA00011344"/>
    </source>
</evidence>
<dbReference type="Proteomes" id="UP000635606">
    <property type="component" value="Unassembled WGS sequence"/>
</dbReference>
<feature type="domain" description="RNA polymerase sigma-70 region 2" evidence="6">
    <location>
        <begin position="25"/>
        <end position="92"/>
    </location>
</feature>
<keyword evidence="4" id="KW-0731">Sigma factor</keyword>
<dbReference type="InterPro" id="IPR013249">
    <property type="entry name" value="RNA_pol_sigma70_r4_t2"/>
</dbReference>
<dbReference type="InterPro" id="IPR014305">
    <property type="entry name" value="RNA_pol_sigma-G_actinobac"/>
</dbReference>
<reference evidence="9" key="1">
    <citation type="submission" date="2021-01" db="EMBL/GenBank/DDBJ databases">
        <title>Whole genome shotgun sequence of Virgisporangium ochraceum NBRC 16418.</title>
        <authorList>
            <person name="Komaki H."/>
            <person name="Tamura T."/>
        </authorList>
    </citation>
    <scope>NUCLEOTIDE SEQUENCE</scope>
    <source>
        <strain evidence="9">NBRC 16418</strain>
    </source>
</reference>
<dbReference type="Pfam" id="PF12680">
    <property type="entry name" value="SnoaL_2"/>
    <property type="match status" value="1"/>
</dbReference>
<gene>
    <name evidence="9" type="ORF">Voc01_057390</name>
</gene>
<dbReference type="InterPro" id="IPR014284">
    <property type="entry name" value="RNA_pol_sigma-70_dom"/>
</dbReference>
<dbReference type="NCBIfam" id="TIGR02937">
    <property type="entry name" value="sigma70-ECF"/>
    <property type="match status" value="1"/>
</dbReference>
<dbReference type="InterPro" id="IPR013325">
    <property type="entry name" value="RNA_pol_sigma_r2"/>
</dbReference>
<dbReference type="Pfam" id="PF08281">
    <property type="entry name" value="Sigma70_r4_2"/>
    <property type="match status" value="1"/>
</dbReference>
<dbReference type="InterPro" id="IPR007627">
    <property type="entry name" value="RNA_pol_sigma70_r2"/>
</dbReference>